<dbReference type="EMBL" id="QXIL01000021">
    <property type="protein sequence ID" value="RXI77374.1"/>
    <property type="molecule type" value="Genomic_DNA"/>
</dbReference>
<evidence type="ECO:0000313" key="2">
    <source>
        <dbReference type="Proteomes" id="UP000290602"/>
    </source>
</evidence>
<organism evidence="1 2">
    <name type="scientific">Levilactobacillus suantsaii</name>
    <dbReference type="NCBI Taxonomy" id="2292255"/>
    <lineage>
        <taxon>Bacteria</taxon>
        <taxon>Bacillati</taxon>
        <taxon>Bacillota</taxon>
        <taxon>Bacilli</taxon>
        <taxon>Lactobacillales</taxon>
        <taxon>Lactobacillaceae</taxon>
        <taxon>Levilactobacillus</taxon>
    </lineage>
</organism>
<evidence type="ECO:0000313" key="1">
    <source>
        <dbReference type="EMBL" id="RXI77374.1"/>
    </source>
</evidence>
<protein>
    <recommendedName>
        <fullName evidence="3">Phage tail protein</fullName>
    </recommendedName>
</protein>
<keyword evidence="2" id="KW-1185">Reference proteome</keyword>
<name>A0A4Q0VIR7_9LACO</name>
<dbReference type="AlphaFoldDB" id="A0A4Q0VIR7"/>
<proteinExistence type="predicted"/>
<comment type="caution">
    <text evidence="1">The sequence shown here is derived from an EMBL/GenBank/DDBJ whole genome shotgun (WGS) entry which is preliminary data.</text>
</comment>
<dbReference type="NCBIfam" id="NF047498">
    <property type="entry name" value="LIC_12616_fam"/>
    <property type="match status" value="1"/>
</dbReference>
<dbReference type="OrthoDB" id="2296404at2"/>
<accession>A0A4Q0VIR7</accession>
<dbReference type="RefSeq" id="WP_129033046.1">
    <property type="nucleotide sequence ID" value="NZ_CP059603.1"/>
</dbReference>
<gene>
    <name evidence="1" type="ORF">DXH47_09290</name>
</gene>
<dbReference type="Proteomes" id="UP000290602">
    <property type="component" value="Unassembled WGS sequence"/>
</dbReference>
<reference evidence="1 2" key="1">
    <citation type="submission" date="2018-08" db="EMBL/GenBank/DDBJ databases">
        <title>Lactobacillus suantsai sp. nov., isolated from traditional fermented suan-tsai in Taiwan.</title>
        <authorList>
            <person name="Huang C.-H."/>
        </authorList>
    </citation>
    <scope>NUCLEOTIDE SEQUENCE [LARGE SCALE GENOMIC DNA]</scope>
    <source>
        <strain evidence="1 2">BCRC 12945</strain>
    </source>
</reference>
<evidence type="ECO:0008006" key="3">
    <source>
        <dbReference type="Google" id="ProtNLM"/>
    </source>
</evidence>
<sequence>MNNRQTVTALVTELNKYPMNQGEKIPWVYEKVIDEKRQLPFFSWTIANVHQRSTFKHVGEPFLKVIQLKVHCDDPLEASDRIEWLQNVLGSMQPQVDLAQQGISIVEVSDPEPLDEDWTIAVENQVGVTVTLMINPDYRDQTQVGELDSVEPNIKITKEES</sequence>